<reference evidence="3 4" key="1">
    <citation type="submission" date="2019-10" db="EMBL/GenBank/DDBJ databases">
        <authorList>
            <person name="Dong K."/>
        </authorList>
    </citation>
    <scope>NUCLEOTIDE SEQUENCE [LARGE SCALE GENOMIC DNA]</scope>
    <source>
        <strain evidence="2">Dk386</strain>
        <strain evidence="3">dk386</strain>
        <strain evidence="1">Dk771</strain>
        <strain evidence="4">dk771</strain>
    </source>
</reference>
<name>A0A5Q0P215_9GAMM</name>
<evidence type="ECO:0000313" key="1">
    <source>
        <dbReference type="EMBL" id="MQW93235.1"/>
    </source>
</evidence>
<dbReference type="RefSeq" id="WP_153371165.1">
    <property type="nucleotide sequence ID" value="NZ_CP045650.1"/>
</dbReference>
<proteinExistence type="predicted"/>
<dbReference type="Proteomes" id="UP000480556">
    <property type="component" value="Unassembled WGS sequence"/>
</dbReference>
<sequence length="582" mass="66846">MSTHTSDIFQTPTEKKRAQLSFCHTSAKALQEWVSGISILQLGTSSKSLFSALLEIAELDCEESLRFDLIQVLHPTLENVLTSLEKHFVNQGLITTDRNDQIIELAMLLRSHFAKIYIDIAKRCQLQLNEYKFSIFKLSFKKRLETARMVSIYYALQQLSLLLYQQHMLYSSPVMGQWLAAHQLIECAMQHDFYVSNINQVLGTQHDIQNIAQAYAQLIILEIFNTHQIRPAEIQGLFLCSFEWAKLIQILPKESTLSRYIVDSSKDHPPLFNTRQGSHYKANIFISTQNLMEHISTAQSKNNQSLSRNEKLFLTPALHFHLHTLLSTTAERRHERYEYSAQINICFGLTAAHFYLSKGKNFQETLNTVATNYKFQSQSSMASSAEAVLPSAFSSIKALDREAKQIHNAEVLDISVNGYRIKWTGITPANLKTGEFILVQENTQSQWRGGVIRWIKQSTEKSLELGLEILAQDLFPCAVYARTDKNTINYQPALIIQTTQLDQVSTSIIVSGIHTFKEKQTIHLRLDQNELKIYLTQAQLITQSFMRFDYELLNDQEEPLVKNFIAKQLNEIRNNDLWEALK</sequence>
<dbReference type="EMBL" id="WITK01000027">
    <property type="protein sequence ID" value="MQW93235.1"/>
    <property type="molecule type" value="Genomic_DNA"/>
</dbReference>
<evidence type="ECO:0000313" key="2">
    <source>
        <dbReference type="EMBL" id="QGA10766.1"/>
    </source>
</evidence>
<gene>
    <name evidence="2" type="ORF">GFH30_04880</name>
    <name evidence="1" type="ORF">GHJ48_12670</name>
</gene>
<dbReference type="EMBL" id="CP045650">
    <property type="protein sequence ID" value="QGA10766.1"/>
    <property type="molecule type" value="Genomic_DNA"/>
</dbReference>
<protein>
    <submittedName>
        <fullName evidence="1">GTPase</fullName>
    </submittedName>
</protein>
<dbReference type="Proteomes" id="UP000327478">
    <property type="component" value="Chromosome"/>
</dbReference>
<accession>A0A5Q0P215</accession>
<organism evidence="1 4">
    <name type="scientific">Acinetobacter wanghuae</name>
    <dbReference type="NCBI Taxonomy" id="2662362"/>
    <lineage>
        <taxon>Bacteria</taxon>
        <taxon>Pseudomonadati</taxon>
        <taxon>Pseudomonadota</taxon>
        <taxon>Gammaproteobacteria</taxon>
        <taxon>Moraxellales</taxon>
        <taxon>Moraxellaceae</taxon>
        <taxon>Acinetobacter</taxon>
    </lineage>
</organism>
<evidence type="ECO:0000313" key="3">
    <source>
        <dbReference type="Proteomes" id="UP000327478"/>
    </source>
</evidence>
<keyword evidence="3" id="KW-1185">Reference proteome</keyword>
<dbReference type="AlphaFoldDB" id="A0A5Q0P215"/>
<evidence type="ECO:0000313" key="4">
    <source>
        <dbReference type="Proteomes" id="UP000480556"/>
    </source>
</evidence>